<protein>
    <submittedName>
        <fullName evidence="2">Uncharacterized protein</fullName>
    </submittedName>
</protein>
<sequence>MGMATQGPPSGQRRASPLRHTRDGIQPRLDGLLHGRSLGLGGPLLYGYRWGFWPPTDAKPCVSPPPLLQDKAGLRFLRDLACGGGWRGAMCVAQL</sequence>
<evidence type="ECO:0000313" key="2">
    <source>
        <dbReference type="EMBL" id="KFM27835.1"/>
    </source>
</evidence>
<name>A0A087SQ31_AUXPR</name>
<keyword evidence="3" id="KW-1185">Reference proteome</keyword>
<gene>
    <name evidence="2" type="ORF">F751_5400</name>
</gene>
<dbReference type="Proteomes" id="UP000028924">
    <property type="component" value="Unassembled WGS sequence"/>
</dbReference>
<evidence type="ECO:0000313" key="3">
    <source>
        <dbReference type="Proteomes" id="UP000028924"/>
    </source>
</evidence>
<dbReference type="GeneID" id="23616791"/>
<evidence type="ECO:0000256" key="1">
    <source>
        <dbReference type="SAM" id="MobiDB-lite"/>
    </source>
</evidence>
<reference evidence="2 3" key="1">
    <citation type="journal article" date="2014" name="BMC Genomics">
        <title>Oil accumulation mechanisms of the oleaginous microalga Chlorella protothecoides revealed through its genome, transcriptomes, and proteomes.</title>
        <authorList>
            <person name="Gao C."/>
            <person name="Wang Y."/>
            <person name="Shen Y."/>
            <person name="Yan D."/>
            <person name="He X."/>
            <person name="Dai J."/>
            <person name="Wu Q."/>
        </authorList>
    </citation>
    <scope>NUCLEOTIDE SEQUENCE [LARGE SCALE GENOMIC DNA]</scope>
    <source>
        <strain evidence="2 3">0710</strain>
    </source>
</reference>
<dbReference type="AlphaFoldDB" id="A0A087SQ31"/>
<feature type="region of interest" description="Disordered" evidence="1">
    <location>
        <begin position="1"/>
        <end position="26"/>
    </location>
</feature>
<organism evidence="2 3">
    <name type="scientific">Auxenochlorella protothecoides</name>
    <name type="common">Green microalga</name>
    <name type="synonym">Chlorella protothecoides</name>
    <dbReference type="NCBI Taxonomy" id="3075"/>
    <lineage>
        <taxon>Eukaryota</taxon>
        <taxon>Viridiplantae</taxon>
        <taxon>Chlorophyta</taxon>
        <taxon>core chlorophytes</taxon>
        <taxon>Trebouxiophyceae</taxon>
        <taxon>Chlorellales</taxon>
        <taxon>Chlorellaceae</taxon>
        <taxon>Auxenochlorella</taxon>
    </lineage>
</organism>
<dbReference type="KEGG" id="apro:F751_5400"/>
<proteinExistence type="predicted"/>
<dbReference type="EMBL" id="KL662157">
    <property type="protein sequence ID" value="KFM27835.1"/>
    <property type="molecule type" value="Genomic_DNA"/>
</dbReference>
<accession>A0A087SQ31</accession>
<dbReference type="RefSeq" id="XP_011400824.1">
    <property type="nucleotide sequence ID" value="XM_011402522.1"/>
</dbReference>